<name>A0A540W6B3_9ACTN</name>
<dbReference type="Pfam" id="PF20199">
    <property type="entry name" value="RepSA"/>
    <property type="match status" value="1"/>
</dbReference>
<dbReference type="OrthoDB" id="3203793at2"/>
<evidence type="ECO:0008006" key="4">
    <source>
        <dbReference type="Google" id="ProtNLM"/>
    </source>
</evidence>
<feature type="compositionally biased region" description="Gly residues" evidence="1">
    <location>
        <begin position="148"/>
        <end position="160"/>
    </location>
</feature>
<gene>
    <name evidence="2" type="ORF">E6W39_22360</name>
</gene>
<feature type="region of interest" description="Disordered" evidence="1">
    <location>
        <begin position="147"/>
        <end position="171"/>
    </location>
</feature>
<dbReference type="Proteomes" id="UP000319103">
    <property type="component" value="Unassembled WGS sequence"/>
</dbReference>
<evidence type="ECO:0000313" key="3">
    <source>
        <dbReference type="Proteomes" id="UP000319103"/>
    </source>
</evidence>
<reference evidence="2 3" key="1">
    <citation type="submission" date="2019-06" db="EMBL/GenBank/DDBJ databases">
        <title>Description of Kitasatospora acidophila sp. nov. isolated from pine grove soil, and reclassification of Streptomyces novaecaesareae to Kitasatospora novaeceasareae comb. nov.</title>
        <authorList>
            <person name="Kim M.J."/>
        </authorList>
    </citation>
    <scope>NUCLEOTIDE SEQUENCE [LARGE SCALE GENOMIC DNA]</scope>
    <source>
        <strain evidence="2 3">MMS16-CNU292</strain>
    </source>
</reference>
<evidence type="ECO:0000313" key="2">
    <source>
        <dbReference type="EMBL" id="TQF04467.1"/>
    </source>
</evidence>
<proteinExistence type="predicted"/>
<protein>
    <recommendedName>
        <fullName evidence="4">Replication initiation protein</fullName>
    </recommendedName>
</protein>
<dbReference type="AlphaFoldDB" id="A0A540W6B3"/>
<comment type="caution">
    <text evidence="2">The sequence shown here is derived from an EMBL/GenBank/DDBJ whole genome shotgun (WGS) entry which is preliminary data.</text>
</comment>
<dbReference type="EMBL" id="VIGB01000003">
    <property type="protein sequence ID" value="TQF04467.1"/>
    <property type="molecule type" value="Genomic_DNA"/>
</dbReference>
<accession>A0A540W6B3</accession>
<sequence>MAAYLAKYTTKSADASGALDHRIVRADEIGFLRVPDHIRALVGTAWRLGGLAEFAHLHLRLWAHALGFRGHCLTKTRVYSTTFGRLQADRARFKRGRLVDAERETVVVGEWRLAGLGHSPAEALIAAGIAEDLHRARELARDHLTPGWVGGARRGPGGSDQGWQTGADHGS</sequence>
<keyword evidence="3" id="KW-1185">Reference proteome</keyword>
<dbReference type="InterPro" id="IPR046828">
    <property type="entry name" value="RepSA"/>
</dbReference>
<organism evidence="2 3">
    <name type="scientific">Kitasatospora acidiphila</name>
    <dbReference type="NCBI Taxonomy" id="2567942"/>
    <lineage>
        <taxon>Bacteria</taxon>
        <taxon>Bacillati</taxon>
        <taxon>Actinomycetota</taxon>
        <taxon>Actinomycetes</taxon>
        <taxon>Kitasatosporales</taxon>
        <taxon>Streptomycetaceae</taxon>
        <taxon>Kitasatospora</taxon>
    </lineage>
</organism>
<evidence type="ECO:0000256" key="1">
    <source>
        <dbReference type="SAM" id="MobiDB-lite"/>
    </source>
</evidence>